<keyword evidence="4 6" id="KW-0238">DNA-binding</keyword>
<dbReference type="GO" id="GO:0003677">
    <property type="term" value="F:DNA binding"/>
    <property type="evidence" value="ECO:0007669"/>
    <property type="project" value="UniProtKB-KW"/>
</dbReference>
<evidence type="ECO:0000256" key="2">
    <source>
        <dbReference type="ARBA" id="ARBA00023015"/>
    </source>
</evidence>
<comment type="similarity">
    <text evidence="1 6">Belongs to the sigma-70 factor family. ECF subfamily.</text>
</comment>
<dbReference type="InterPro" id="IPR013324">
    <property type="entry name" value="RNA_pol_sigma_r3/r4-like"/>
</dbReference>
<dbReference type="Gene3D" id="1.10.10.10">
    <property type="entry name" value="Winged helix-like DNA-binding domain superfamily/Winged helix DNA-binding domain"/>
    <property type="match status" value="1"/>
</dbReference>
<evidence type="ECO:0000256" key="1">
    <source>
        <dbReference type="ARBA" id="ARBA00010641"/>
    </source>
</evidence>
<dbReference type="GO" id="GO:0006352">
    <property type="term" value="P:DNA-templated transcription initiation"/>
    <property type="evidence" value="ECO:0007669"/>
    <property type="project" value="InterPro"/>
</dbReference>
<evidence type="ECO:0000259" key="7">
    <source>
        <dbReference type="Pfam" id="PF04542"/>
    </source>
</evidence>
<name>A0A6N2TXY0_9FIRM</name>
<dbReference type="RefSeq" id="WP_006567313.1">
    <property type="nucleotide sequence ID" value="NZ_BAABZP010000001.1"/>
</dbReference>
<dbReference type="NCBIfam" id="TIGR02937">
    <property type="entry name" value="sigma70-ECF"/>
    <property type="match status" value="1"/>
</dbReference>
<organism evidence="9">
    <name type="scientific">Anaerostipes caccae</name>
    <dbReference type="NCBI Taxonomy" id="105841"/>
    <lineage>
        <taxon>Bacteria</taxon>
        <taxon>Bacillati</taxon>
        <taxon>Bacillota</taxon>
        <taxon>Clostridia</taxon>
        <taxon>Lachnospirales</taxon>
        <taxon>Lachnospiraceae</taxon>
        <taxon>Anaerostipes</taxon>
    </lineage>
</organism>
<dbReference type="InterPro" id="IPR014284">
    <property type="entry name" value="RNA_pol_sigma-70_dom"/>
</dbReference>
<proteinExistence type="inferred from homology"/>
<dbReference type="InterPro" id="IPR013249">
    <property type="entry name" value="RNA_pol_sigma70_r4_t2"/>
</dbReference>
<dbReference type="InterPro" id="IPR013325">
    <property type="entry name" value="RNA_pol_sigma_r2"/>
</dbReference>
<evidence type="ECO:0000259" key="8">
    <source>
        <dbReference type="Pfam" id="PF08281"/>
    </source>
</evidence>
<keyword evidence="3 6" id="KW-0731">Sigma factor</keyword>
<dbReference type="AlphaFoldDB" id="A0A6N2TXY0"/>
<dbReference type="InterPro" id="IPR000838">
    <property type="entry name" value="RNA_pol_sigma70_ECF_CS"/>
</dbReference>
<keyword evidence="5 6" id="KW-0804">Transcription</keyword>
<dbReference type="SUPFAM" id="SSF88946">
    <property type="entry name" value="Sigma2 domain of RNA polymerase sigma factors"/>
    <property type="match status" value="1"/>
</dbReference>
<dbReference type="Pfam" id="PF08281">
    <property type="entry name" value="Sigma70_r4_2"/>
    <property type="match status" value="1"/>
</dbReference>
<evidence type="ECO:0000313" key="9">
    <source>
        <dbReference type="EMBL" id="VYT10147.1"/>
    </source>
</evidence>
<evidence type="ECO:0000256" key="6">
    <source>
        <dbReference type="RuleBase" id="RU000716"/>
    </source>
</evidence>
<evidence type="ECO:0000256" key="5">
    <source>
        <dbReference type="ARBA" id="ARBA00023163"/>
    </source>
</evidence>
<accession>A0A6N2TXY0</accession>
<keyword evidence="2 6" id="KW-0805">Transcription regulation</keyword>
<dbReference type="EMBL" id="CACRSQ010000003">
    <property type="protein sequence ID" value="VYT10147.1"/>
    <property type="molecule type" value="Genomic_DNA"/>
</dbReference>
<reference evidence="9" key="1">
    <citation type="submission" date="2019-11" db="EMBL/GenBank/DDBJ databases">
        <authorList>
            <person name="Feng L."/>
        </authorList>
    </citation>
    <scope>NUCLEOTIDE SEQUENCE</scope>
    <source>
        <strain evidence="9">AcaccaeLFYP115</strain>
    </source>
</reference>
<dbReference type="GO" id="GO:0016987">
    <property type="term" value="F:sigma factor activity"/>
    <property type="evidence" value="ECO:0007669"/>
    <property type="project" value="UniProtKB-KW"/>
</dbReference>
<feature type="domain" description="RNA polymerase sigma factor 70 region 4 type 2" evidence="8">
    <location>
        <begin position="127"/>
        <end position="179"/>
    </location>
</feature>
<evidence type="ECO:0000256" key="3">
    <source>
        <dbReference type="ARBA" id="ARBA00023082"/>
    </source>
</evidence>
<feature type="domain" description="RNA polymerase sigma-70 region 2" evidence="7">
    <location>
        <begin position="28"/>
        <end position="94"/>
    </location>
</feature>
<dbReference type="InterPro" id="IPR036388">
    <property type="entry name" value="WH-like_DNA-bd_sf"/>
</dbReference>
<sequence>MERENTYEKLCPYVERAKKGDEQAFGYLYHSTYDMTRNFVSNFCKDQNEVEDIIQEVYLEVYHSLPILKNNMAFYAWLRRITYHCCLKSVRKQRPDIIGDEKIEFVKSLIEDSMQPQDVVLQNEKAQILNECIRKLPEKQRAAMILSVIQQLKMKEAAEILDCNVNAVKNLLYHGRKNLKKQIEALPKEDREALGLRSFGFFSLYPVLRGSLSEMGKAESAKHALMAKKVIAGVMTACGAGAAGILLLNRDTLPSHSFQSVQTPNIMLETSSLKGIRIPKPEPEPVRKSPGPSVSLKHVGEDRESGHIVIRAGGSIDYQKTYLLGEDGKRVSAQSYDPQKKILYFPSQKNTFILHLVSRDGSQRLFRYRKVPK</sequence>
<dbReference type="CDD" id="cd06171">
    <property type="entry name" value="Sigma70_r4"/>
    <property type="match status" value="1"/>
</dbReference>
<dbReference type="SUPFAM" id="SSF88659">
    <property type="entry name" value="Sigma3 and sigma4 domains of RNA polymerase sigma factors"/>
    <property type="match status" value="1"/>
</dbReference>
<dbReference type="PANTHER" id="PTHR43133">
    <property type="entry name" value="RNA POLYMERASE ECF-TYPE SIGMA FACTO"/>
    <property type="match status" value="1"/>
</dbReference>
<dbReference type="Gene3D" id="1.10.1740.10">
    <property type="match status" value="1"/>
</dbReference>
<dbReference type="InterPro" id="IPR039425">
    <property type="entry name" value="RNA_pol_sigma-70-like"/>
</dbReference>
<evidence type="ECO:0000256" key="4">
    <source>
        <dbReference type="ARBA" id="ARBA00023125"/>
    </source>
</evidence>
<gene>
    <name evidence="9" type="primary">sigW_2</name>
    <name evidence="9" type="ORF">ACLFYP115_01649</name>
</gene>
<dbReference type="PANTHER" id="PTHR43133:SF51">
    <property type="entry name" value="RNA POLYMERASE SIGMA FACTOR"/>
    <property type="match status" value="1"/>
</dbReference>
<dbReference type="PROSITE" id="PS01063">
    <property type="entry name" value="SIGMA70_ECF"/>
    <property type="match status" value="1"/>
</dbReference>
<dbReference type="Pfam" id="PF04542">
    <property type="entry name" value="Sigma70_r2"/>
    <property type="match status" value="1"/>
</dbReference>
<dbReference type="InterPro" id="IPR007627">
    <property type="entry name" value="RNA_pol_sigma70_r2"/>
</dbReference>
<protein>
    <recommendedName>
        <fullName evidence="6">RNA polymerase sigma factor</fullName>
    </recommendedName>
</protein>
<dbReference type="GO" id="GO:0006950">
    <property type="term" value="P:response to stress"/>
    <property type="evidence" value="ECO:0007669"/>
    <property type="project" value="UniProtKB-ARBA"/>
</dbReference>